<proteinExistence type="predicted"/>
<evidence type="ECO:0000256" key="1">
    <source>
        <dbReference type="SAM" id="Phobius"/>
    </source>
</evidence>
<keyword evidence="1" id="KW-0812">Transmembrane</keyword>
<reference evidence="3" key="1">
    <citation type="journal article" date="2015" name="PLoS Genet.">
        <title>The dynamic genome and transcriptome of the human fungal pathogen Blastomyces and close relative Emmonsia.</title>
        <authorList>
            <person name="Munoz J.F."/>
            <person name="Gauthier G.M."/>
            <person name="Desjardins C.A."/>
            <person name="Gallo J.E."/>
            <person name="Holder J."/>
            <person name="Sullivan T.D."/>
            <person name="Marty A.J."/>
            <person name="Carmen J.C."/>
            <person name="Chen Z."/>
            <person name="Ding L."/>
            <person name="Gujja S."/>
            <person name="Magrini V."/>
            <person name="Misas E."/>
            <person name="Mitreva M."/>
            <person name="Priest M."/>
            <person name="Saif S."/>
            <person name="Whiston E.A."/>
            <person name="Young S."/>
            <person name="Zeng Q."/>
            <person name="Goldman W.E."/>
            <person name="Mardis E.R."/>
            <person name="Taylor J.W."/>
            <person name="McEwen J.G."/>
            <person name="Clay O.K."/>
            <person name="Klein B.S."/>
            <person name="Cuomo C.A."/>
        </authorList>
    </citation>
    <scope>NUCLEOTIDE SEQUENCE [LARGE SCALE GENOMIC DNA]</scope>
    <source>
        <strain evidence="3">UAMH 139</strain>
    </source>
</reference>
<sequence>MNFFMNSVFFFQLSFYTLSTAVVMLLSLLINIIIYNSVRLFEVNSENDLILKTVI</sequence>
<dbReference type="Proteomes" id="UP000053573">
    <property type="component" value="Unassembled WGS sequence"/>
</dbReference>
<dbReference type="AlphaFoldDB" id="A0A0H1B513"/>
<evidence type="ECO:0000313" key="3">
    <source>
        <dbReference type="Proteomes" id="UP000053573"/>
    </source>
</evidence>
<accession>A0A0H1B513</accession>
<protein>
    <submittedName>
        <fullName evidence="2">Uncharacterized protein</fullName>
    </submittedName>
</protein>
<name>A0A0H1B513_9EURO</name>
<organism evidence="2 3">
    <name type="scientific">Blastomyces silverae</name>
    <dbReference type="NCBI Taxonomy" id="2060906"/>
    <lineage>
        <taxon>Eukaryota</taxon>
        <taxon>Fungi</taxon>
        <taxon>Dikarya</taxon>
        <taxon>Ascomycota</taxon>
        <taxon>Pezizomycotina</taxon>
        <taxon>Eurotiomycetes</taxon>
        <taxon>Eurotiomycetidae</taxon>
        <taxon>Onygenales</taxon>
        <taxon>Ajellomycetaceae</taxon>
        <taxon>Blastomyces</taxon>
    </lineage>
</organism>
<keyword evidence="1" id="KW-0472">Membrane</keyword>
<keyword evidence="3" id="KW-1185">Reference proteome</keyword>
<comment type="caution">
    <text evidence="2">The sequence shown here is derived from an EMBL/GenBank/DDBJ whole genome shotgun (WGS) entry which is preliminary data.</text>
</comment>
<evidence type="ECO:0000313" key="2">
    <source>
        <dbReference type="EMBL" id="KLJ06475.1"/>
    </source>
</evidence>
<dbReference type="EMBL" id="LDEV01003089">
    <property type="protein sequence ID" value="KLJ06475.1"/>
    <property type="molecule type" value="Genomic_DNA"/>
</dbReference>
<keyword evidence="1" id="KW-1133">Transmembrane helix</keyword>
<gene>
    <name evidence="2" type="ORF">EMPG_10128</name>
</gene>
<feature type="transmembrane region" description="Helical" evidence="1">
    <location>
        <begin position="13"/>
        <end position="35"/>
    </location>
</feature>